<comment type="subcellular location">
    <subcellularLocation>
        <location evidence="1">Membrane</location>
        <topology evidence="1">Multi-pass membrane protein</topology>
    </subcellularLocation>
</comment>
<evidence type="ECO:0000256" key="5">
    <source>
        <dbReference type="SAM" id="MobiDB-lite"/>
    </source>
</evidence>
<feature type="transmembrane region" description="Helical" evidence="6">
    <location>
        <begin position="75"/>
        <end position="99"/>
    </location>
</feature>
<reference evidence="8" key="1">
    <citation type="submission" date="2022-07" db="EMBL/GenBank/DDBJ databases">
        <title>Genome analysis of Parmales, a sister group of diatoms, reveals the evolutionary specialization of diatoms from phago-mixotrophs to photoautotrophs.</title>
        <authorList>
            <person name="Ban H."/>
            <person name="Sato S."/>
            <person name="Yoshikawa S."/>
            <person name="Kazumasa Y."/>
            <person name="Nakamura Y."/>
            <person name="Ichinomiya M."/>
            <person name="Saitoh K."/>
            <person name="Sato N."/>
            <person name="Blanc-Mathieu R."/>
            <person name="Endo H."/>
            <person name="Kuwata A."/>
            <person name="Ogata H."/>
        </authorList>
    </citation>
    <scope>NUCLEOTIDE SEQUENCE</scope>
</reference>
<evidence type="ECO:0000313" key="9">
    <source>
        <dbReference type="Proteomes" id="UP001165082"/>
    </source>
</evidence>
<dbReference type="InterPro" id="IPR029787">
    <property type="entry name" value="Nucleotide_cyclase"/>
</dbReference>
<dbReference type="EMBL" id="BRXZ01001525">
    <property type="protein sequence ID" value="GMH73345.1"/>
    <property type="molecule type" value="Genomic_DNA"/>
</dbReference>
<dbReference type="InterPro" id="IPR027359">
    <property type="entry name" value="Volt_channel_dom_sf"/>
</dbReference>
<evidence type="ECO:0000259" key="7">
    <source>
        <dbReference type="PROSITE" id="PS50125"/>
    </source>
</evidence>
<evidence type="ECO:0000256" key="3">
    <source>
        <dbReference type="ARBA" id="ARBA00022989"/>
    </source>
</evidence>
<feature type="region of interest" description="Disordered" evidence="5">
    <location>
        <begin position="731"/>
        <end position="832"/>
    </location>
</feature>
<keyword evidence="3 6" id="KW-1133">Transmembrane helix</keyword>
<dbReference type="GO" id="GO:0035556">
    <property type="term" value="P:intracellular signal transduction"/>
    <property type="evidence" value="ECO:0007669"/>
    <property type="project" value="InterPro"/>
</dbReference>
<dbReference type="Gene3D" id="3.30.70.1230">
    <property type="entry name" value="Nucleotide cyclase"/>
    <property type="match status" value="1"/>
</dbReference>
<dbReference type="Proteomes" id="UP001165082">
    <property type="component" value="Unassembled WGS sequence"/>
</dbReference>
<organism evidence="8 9">
    <name type="scientific">Triparma retinervis</name>
    <dbReference type="NCBI Taxonomy" id="2557542"/>
    <lineage>
        <taxon>Eukaryota</taxon>
        <taxon>Sar</taxon>
        <taxon>Stramenopiles</taxon>
        <taxon>Ochrophyta</taxon>
        <taxon>Bolidophyceae</taxon>
        <taxon>Parmales</taxon>
        <taxon>Triparmaceae</taxon>
        <taxon>Triparma</taxon>
    </lineage>
</organism>
<dbReference type="InterPro" id="IPR001054">
    <property type="entry name" value="A/G_cyclase"/>
</dbReference>
<feature type="transmembrane region" description="Helical" evidence="6">
    <location>
        <begin position="30"/>
        <end position="49"/>
    </location>
</feature>
<evidence type="ECO:0000313" key="8">
    <source>
        <dbReference type="EMBL" id="GMH73345.1"/>
    </source>
</evidence>
<feature type="region of interest" description="Disordered" evidence="5">
    <location>
        <begin position="1"/>
        <end position="22"/>
    </location>
</feature>
<dbReference type="Pfam" id="PF00211">
    <property type="entry name" value="Guanylate_cyc"/>
    <property type="match status" value="1"/>
</dbReference>
<evidence type="ECO:0000256" key="4">
    <source>
        <dbReference type="ARBA" id="ARBA00023136"/>
    </source>
</evidence>
<dbReference type="GO" id="GO:0016020">
    <property type="term" value="C:membrane"/>
    <property type="evidence" value="ECO:0007669"/>
    <property type="project" value="UniProtKB-SubCell"/>
</dbReference>
<evidence type="ECO:0000256" key="1">
    <source>
        <dbReference type="ARBA" id="ARBA00004141"/>
    </source>
</evidence>
<gene>
    <name evidence="8" type="ORF">TrRE_jg9186</name>
</gene>
<evidence type="ECO:0000256" key="2">
    <source>
        <dbReference type="ARBA" id="ARBA00022692"/>
    </source>
</evidence>
<keyword evidence="4 6" id="KW-0472">Membrane</keyword>
<feature type="transmembrane region" description="Helical" evidence="6">
    <location>
        <begin position="254"/>
        <end position="273"/>
    </location>
</feature>
<feature type="transmembrane region" description="Helical" evidence="6">
    <location>
        <begin position="132"/>
        <end position="156"/>
    </location>
</feature>
<keyword evidence="2 6" id="KW-0812">Transmembrane</keyword>
<comment type="caution">
    <text evidence="8">The sequence shown here is derived from an EMBL/GenBank/DDBJ whole genome shotgun (WGS) entry which is preliminary data.</text>
</comment>
<feature type="compositionally biased region" description="Acidic residues" evidence="5">
    <location>
        <begin position="227"/>
        <end position="237"/>
    </location>
</feature>
<feature type="compositionally biased region" description="Polar residues" evidence="5">
    <location>
        <begin position="748"/>
        <end position="757"/>
    </location>
</feature>
<dbReference type="Gene3D" id="1.20.120.350">
    <property type="entry name" value="Voltage-gated potassium channels. Chain C"/>
    <property type="match status" value="1"/>
</dbReference>
<dbReference type="CDD" id="cd07302">
    <property type="entry name" value="CHD"/>
    <property type="match status" value="1"/>
</dbReference>
<feature type="region of interest" description="Disordered" evidence="5">
    <location>
        <begin position="215"/>
        <end position="246"/>
    </location>
</feature>
<dbReference type="AlphaFoldDB" id="A0A9W7ASX7"/>
<feature type="compositionally biased region" description="Basic residues" evidence="5">
    <location>
        <begin position="738"/>
        <end position="747"/>
    </location>
</feature>
<dbReference type="PANTHER" id="PTHR43336">
    <property type="entry name" value="OXYGEN SENSOR HISTIDINE KINASE RESPONSE REGULATOR DEVS/DOSS"/>
    <property type="match status" value="1"/>
</dbReference>
<dbReference type="SUPFAM" id="SSF81324">
    <property type="entry name" value="Voltage-gated potassium channels"/>
    <property type="match status" value="1"/>
</dbReference>
<dbReference type="GO" id="GO:0009190">
    <property type="term" value="P:cyclic nucleotide biosynthetic process"/>
    <property type="evidence" value="ECO:0007669"/>
    <property type="project" value="InterPro"/>
</dbReference>
<dbReference type="PANTHER" id="PTHR43336:SF3">
    <property type="entry name" value="GUANYLATE CYCLASE DOMAIN-CONTAINING PROTEIN"/>
    <property type="match status" value="1"/>
</dbReference>
<name>A0A9W7ASX7_9STRA</name>
<sequence length="921" mass="103211">MSDVESGDSSPSKDSAQPVRDPTKEHLEHLVNSLPVTIVMSVFTIYCLYSEDIKVMSVNPACVDDCNEDWGHDPAFAAISLVAFVLFFIEMAINCYSVPGYWQLPNLEKFRQNQENPKALSDRITHLLPGSFYFWLDLLSTLSLILEIPIFSNLILTSENSETTSLDSSNTQSDQLKAGKASRAGAKAGKVVKIIRMVRLIRLVKLFKYAEQQTKHNSENKESQVAPEEEEEEEEEMPESHVGNEMTERTTKKVIVGVLVMLIVIPLLQDVPVDHTPTYMVSLLSQQRVAAQEYYLTNGDDVTYQGLKATWKDTERYLFDMTDPTCFKVNYENFVDDAPDYAYNNGGQSQSTRLLRNDEVSKKMVNNAGTTGVTQTITVIKAEFDTSEFKENSATYSAILTTCVILLLGSITMLFTADVNRLVLKPIDTMINLVREISDNPLAKEFKSISKSDIHTKKDGMETTLILQTITKIAGLMRVGFGEAGAEIIATNLSKSDSTGMSLLGDGVKIQSIFGFCDIRNFTDTTECLQEEVMLFVNRIAHILHGIVVQCKGAANKNIGDAFLLTWKLNEGQMGKGGAQEFVGDQALLSLLKTTAEMARHEEFICNFSSTALSILYERMPGYKCKMGCGLHMGWAVEGAIGSDKKIDASYISPHVNWSEFLESSTKEYGVPVLMSEPFYKLLSDDVKKFCRQVDNIKKSASDEVTGLYTYDVNPDYDFKAKALIDAKMVEKENQQKKQPRKARRTFNNKGDPSMTPTGKHRTSFLKQPQQQDDHHSARFSPKLSTQRETPSRREAPSRHHRMSGRAPNLENSEDYQAKSNHTSLGDAPEIILPPYTTGIWTTDEDLVAMRTHMSTAILDTWDGGMHAFIEGDWKKATEMFQNVLNITAGKDGPSKNILRHMEEDYGGKVPMDWRGYRDMS</sequence>
<feature type="domain" description="Guanylate cyclase" evidence="7">
    <location>
        <begin position="513"/>
        <end position="663"/>
    </location>
</feature>
<keyword evidence="9" id="KW-1185">Reference proteome</keyword>
<accession>A0A9W7ASX7</accession>
<dbReference type="SUPFAM" id="SSF55073">
    <property type="entry name" value="Nucleotide cyclase"/>
    <property type="match status" value="1"/>
</dbReference>
<evidence type="ECO:0000256" key="6">
    <source>
        <dbReference type="SAM" id="Phobius"/>
    </source>
</evidence>
<protein>
    <recommendedName>
        <fullName evidence="7">Guanylate cyclase domain-containing protein</fullName>
    </recommendedName>
</protein>
<proteinExistence type="predicted"/>
<dbReference type="PROSITE" id="PS50125">
    <property type="entry name" value="GUANYLATE_CYCLASE_2"/>
    <property type="match status" value="1"/>
</dbReference>
<dbReference type="OrthoDB" id="60033at2759"/>